<comment type="caution">
    <text evidence="2">The sequence shown here is derived from an EMBL/GenBank/DDBJ whole genome shotgun (WGS) entry which is preliminary data.</text>
</comment>
<evidence type="ECO:0000313" key="3">
    <source>
        <dbReference type="Proteomes" id="UP000250321"/>
    </source>
</evidence>
<dbReference type="Proteomes" id="UP000250321">
    <property type="component" value="Unassembled WGS sequence"/>
</dbReference>
<proteinExistence type="predicted"/>
<dbReference type="SUPFAM" id="SSF81383">
    <property type="entry name" value="F-box domain"/>
    <property type="match status" value="1"/>
</dbReference>
<name>A0A314XQT3_PRUYE</name>
<evidence type="ECO:0000259" key="1">
    <source>
        <dbReference type="PROSITE" id="PS50181"/>
    </source>
</evidence>
<reference evidence="2 3" key="1">
    <citation type="submission" date="2018-02" db="EMBL/GenBank/DDBJ databases">
        <title>Draft genome of wild Prunus yedoensis var. nudiflora.</title>
        <authorList>
            <person name="Baek S."/>
            <person name="Kim J.-H."/>
            <person name="Choi K."/>
            <person name="Kim G.-B."/>
            <person name="Cho A."/>
            <person name="Jang H."/>
            <person name="Shin C.-H."/>
            <person name="Yu H.-J."/>
            <person name="Mun J.-H."/>
        </authorList>
    </citation>
    <scope>NUCLEOTIDE SEQUENCE [LARGE SCALE GENOMIC DNA]</scope>
    <source>
        <strain evidence="3">cv. Jeju island</strain>
        <tissue evidence="2">Leaf</tissue>
    </source>
</reference>
<dbReference type="STRING" id="2094558.A0A314XQT3"/>
<dbReference type="Gene3D" id="1.20.1280.50">
    <property type="match status" value="1"/>
</dbReference>
<organism evidence="2 3">
    <name type="scientific">Prunus yedoensis var. nudiflora</name>
    <dbReference type="NCBI Taxonomy" id="2094558"/>
    <lineage>
        <taxon>Eukaryota</taxon>
        <taxon>Viridiplantae</taxon>
        <taxon>Streptophyta</taxon>
        <taxon>Embryophyta</taxon>
        <taxon>Tracheophyta</taxon>
        <taxon>Spermatophyta</taxon>
        <taxon>Magnoliopsida</taxon>
        <taxon>eudicotyledons</taxon>
        <taxon>Gunneridae</taxon>
        <taxon>Pentapetalae</taxon>
        <taxon>rosids</taxon>
        <taxon>fabids</taxon>
        <taxon>Rosales</taxon>
        <taxon>Rosaceae</taxon>
        <taxon>Amygdaloideae</taxon>
        <taxon>Amygdaleae</taxon>
        <taxon>Prunus</taxon>
    </lineage>
</organism>
<dbReference type="InterPro" id="IPR050796">
    <property type="entry name" value="SCF_F-box_component"/>
</dbReference>
<dbReference type="NCBIfam" id="TIGR01640">
    <property type="entry name" value="F_box_assoc_1"/>
    <property type="match status" value="1"/>
</dbReference>
<dbReference type="InterPro" id="IPR017451">
    <property type="entry name" value="F-box-assoc_interact_dom"/>
</dbReference>
<dbReference type="Pfam" id="PF07734">
    <property type="entry name" value="FBA_1"/>
    <property type="match status" value="1"/>
</dbReference>
<dbReference type="Pfam" id="PF12937">
    <property type="entry name" value="F-box-like"/>
    <property type="match status" value="1"/>
</dbReference>
<dbReference type="OrthoDB" id="1724230at2759"/>
<keyword evidence="3" id="KW-1185">Reference proteome</keyword>
<evidence type="ECO:0000313" key="2">
    <source>
        <dbReference type="EMBL" id="PQP96521.1"/>
    </source>
</evidence>
<dbReference type="SMART" id="SM00256">
    <property type="entry name" value="FBOX"/>
    <property type="match status" value="1"/>
</dbReference>
<gene>
    <name evidence="2" type="ORF">Pyn_08395</name>
</gene>
<dbReference type="PROSITE" id="PS50181">
    <property type="entry name" value="FBOX"/>
    <property type="match status" value="1"/>
</dbReference>
<dbReference type="InterPro" id="IPR006527">
    <property type="entry name" value="F-box-assoc_dom_typ1"/>
</dbReference>
<accession>A0A314XQT3</accession>
<sequence length="358" mass="40858">MRDLAAEVFMDILARLSSKDLVRSTCVSKEWKATIEDPQLAKTHLQRSIKTKSHPTILIIPSNPIINCVSINFSDTDTTYGKRLIIEQPWQHPPRLTSDKIFCYFNGLVCMHYGAGFGLWNPSIQKFKRIPSSPFSMFRFAKIHGGFGYDSVNVDYKLVGFVHLNTFCAVHSYSLKSGAWKSIQDLPLKGLVFDSHGVFLKRSLHWLTLQEIDGERMLNILTFDLASEEFCKIPLPVHIFPALISDPVCGWPSYSLVVVGGYLCIYLRETESRVKAWIMREYGVAESWSMLYSFDEQVHNSKPLLLSSCGKMVLLEENYSRLVWYDLQNGTRKMVQSPMAQSFYTTIICEESIHLLGS</sequence>
<dbReference type="EMBL" id="PJQY01002092">
    <property type="protein sequence ID" value="PQP96521.1"/>
    <property type="molecule type" value="Genomic_DNA"/>
</dbReference>
<feature type="domain" description="F-box" evidence="1">
    <location>
        <begin position="1"/>
        <end position="44"/>
    </location>
</feature>
<dbReference type="InterPro" id="IPR001810">
    <property type="entry name" value="F-box_dom"/>
</dbReference>
<dbReference type="PANTHER" id="PTHR31672:SF13">
    <property type="entry name" value="F-BOX PROTEIN CPR30-LIKE"/>
    <property type="match status" value="1"/>
</dbReference>
<dbReference type="InterPro" id="IPR036047">
    <property type="entry name" value="F-box-like_dom_sf"/>
</dbReference>
<protein>
    <submittedName>
        <fullName evidence="2">F-box protein CPR30</fullName>
    </submittedName>
</protein>
<dbReference type="AlphaFoldDB" id="A0A314XQT3"/>
<dbReference type="PANTHER" id="PTHR31672">
    <property type="entry name" value="BNACNNG10540D PROTEIN"/>
    <property type="match status" value="1"/>
</dbReference>